<feature type="transmembrane region" description="Helical" evidence="1">
    <location>
        <begin position="6"/>
        <end position="23"/>
    </location>
</feature>
<comment type="caution">
    <text evidence="2">The sequence shown here is derived from an EMBL/GenBank/DDBJ whole genome shotgun (WGS) entry which is preliminary data.</text>
</comment>
<name>A0A094J293_9BACL</name>
<proteinExistence type="predicted"/>
<evidence type="ECO:0000256" key="1">
    <source>
        <dbReference type="SAM" id="Phobius"/>
    </source>
</evidence>
<sequence>MPTGIILVVIFTLVTLLAAYGVIRSLREKNFLGVLLGIGTVAVFGWFTIMTVIYHGYPVAH</sequence>
<evidence type="ECO:0000313" key="2">
    <source>
        <dbReference type="EMBL" id="KFZ32174.1"/>
    </source>
</evidence>
<reference evidence="2" key="1">
    <citation type="submission" date="2014-08" db="EMBL/GenBank/DDBJ databases">
        <title>Fullgenome sequencing of Anoxybacillus sp.25 isolate from Garga hot-spring Russia.</title>
        <authorList>
            <person name="Rozanov A.S."/>
            <person name="Kotenko A.V."/>
            <person name="Malup T.K."/>
            <person name="Peltek S.E."/>
        </authorList>
    </citation>
    <scope>NUCLEOTIDE SEQUENCE [LARGE SCALE GENOMIC DNA]</scope>
    <source>
        <strain evidence="2">25</strain>
    </source>
</reference>
<keyword evidence="1" id="KW-0812">Transmembrane</keyword>
<protein>
    <submittedName>
        <fullName evidence="2">Membrane protein</fullName>
    </submittedName>
</protein>
<dbReference type="AlphaFoldDB" id="A0A094J293"/>
<keyword evidence="1" id="KW-1133">Transmembrane helix</keyword>
<feature type="transmembrane region" description="Helical" evidence="1">
    <location>
        <begin position="35"/>
        <end position="57"/>
    </location>
</feature>
<dbReference type="EMBL" id="JPZO01000158">
    <property type="protein sequence ID" value="KFZ32174.1"/>
    <property type="molecule type" value="Genomic_DNA"/>
</dbReference>
<accession>A0A094J293</accession>
<dbReference type="Pfam" id="PF10958">
    <property type="entry name" value="DUF2759"/>
    <property type="match status" value="1"/>
</dbReference>
<keyword evidence="1" id="KW-0472">Membrane</keyword>
<gene>
    <name evidence="2" type="ORF">JS44_15780</name>
</gene>
<dbReference type="InterPro" id="IPR024490">
    <property type="entry name" value="DUF2759"/>
</dbReference>
<organism evidence="2">
    <name type="scientific">Anoxybacillus flavithermus</name>
    <dbReference type="NCBI Taxonomy" id="33934"/>
    <lineage>
        <taxon>Bacteria</taxon>
        <taxon>Bacillati</taxon>
        <taxon>Bacillota</taxon>
        <taxon>Bacilli</taxon>
        <taxon>Bacillales</taxon>
        <taxon>Anoxybacillaceae</taxon>
        <taxon>Anoxybacillus</taxon>
    </lineage>
</organism>